<evidence type="ECO:0000256" key="7">
    <source>
        <dbReference type="RuleBase" id="RU000488"/>
    </source>
</evidence>
<proteinExistence type="inferred from homology"/>
<dbReference type="GO" id="GO:0016020">
    <property type="term" value="C:membrane"/>
    <property type="evidence" value="ECO:0007669"/>
    <property type="project" value="UniProtKB-SubCell"/>
</dbReference>
<dbReference type="Proteomes" id="UP000694416">
    <property type="component" value="Unplaced"/>
</dbReference>
<organism evidence="9 10">
    <name type="scientific">Piliocolobus tephrosceles</name>
    <name type="common">Ugandan red Colobus</name>
    <dbReference type="NCBI Taxonomy" id="591936"/>
    <lineage>
        <taxon>Eukaryota</taxon>
        <taxon>Metazoa</taxon>
        <taxon>Chordata</taxon>
        <taxon>Craniata</taxon>
        <taxon>Vertebrata</taxon>
        <taxon>Euteleostomi</taxon>
        <taxon>Mammalia</taxon>
        <taxon>Eutheria</taxon>
        <taxon>Euarchontoglires</taxon>
        <taxon>Primates</taxon>
        <taxon>Haplorrhini</taxon>
        <taxon>Catarrhini</taxon>
        <taxon>Cercopithecidae</taxon>
        <taxon>Colobinae</taxon>
        <taxon>Piliocolobus</taxon>
    </lineage>
</organism>
<reference evidence="9" key="2">
    <citation type="submission" date="2025-09" db="UniProtKB">
        <authorList>
            <consortium name="Ensembl"/>
        </authorList>
    </citation>
    <scope>IDENTIFICATION</scope>
</reference>
<dbReference type="PRINTS" id="PR02045">
    <property type="entry name" value="F138DOMAIN"/>
</dbReference>
<dbReference type="Gene3D" id="1.50.40.10">
    <property type="entry name" value="Mitochondrial carrier domain"/>
    <property type="match status" value="1"/>
</dbReference>
<evidence type="ECO:0000256" key="5">
    <source>
        <dbReference type="ARBA" id="ARBA00023136"/>
    </source>
</evidence>
<evidence type="ECO:0000313" key="9">
    <source>
        <dbReference type="Ensembl" id="ENSPTEP00000043762.1"/>
    </source>
</evidence>
<comment type="similarity">
    <text evidence="2 7">Belongs to the mitochondrial carrier (TC 2.A.29) family.</text>
</comment>
<dbReference type="PROSITE" id="PS50920">
    <property type="entry name" value="SOLCAR"/>
    <property type="match status" value="2"/>
</dbReference>
<evidence type="ECO:0000256" key="8">
    <source>
        <dbReference type="SAM" id="SignalP"/>
    </source>
</evidence>
<reference evidence="9" key="1">
    <citation type="submission" date="2025-08" db="UniProtKB">
        <authorList>
            <consortium name="Ensembl"/>
        </authorList>
    </citation>
    <scope>IDENTIFICATION</scope>
</reference>
<keyword evidence="4" id="KW-0677">Repeat</keyword>
<dbReference type="InterPro" id="IPR018108">
    <property type="entry name" value="MCP_transmembrane"/>
</dbReference>
<evidence type="ECO:0000256" key="3">
    <source>
        <dbReference type="ARBA" id="ARBA00022692"/>
    </source>
</evidence>
<dbReference type="AlphaFoldDB" id="A0A8C9M1U2"/>
<feature type="repeat" description="Solcar" evidence="6">
    <location>
        <begin position="234"/>
        <end position="329"/>
    </location>
</feature>
<dbReference type="PANTHER" id="PTHR24089">
    <property type="entry name" value="SOLUTE CARRIER FAMILY 25"/>
    <property type="match status" value="1"/>
</dbReference>
<dbReference type="InterPro" id="IPR023395">
    <property type="entry name" value="MCP_dom_sf"/>
</dbReference>
<keyword evidence="10" id="KW-1185">Reference proteome</keyword>
<evidence type="ECO:0000256" key="1">
    <source>
        <dbReference type="ARBA" id="ARBA00004141"/>
    </source>
</evidence>
<sequence>MSHHTWLMFAFLVEMGFHYVGQAGLKLLASSDLPASASPKCWYYRREPPHPAHLPVLTAALCSCELVSCNSCNHHPQMDIASLALPQNTAATLGYIPLCTPVDITVVYMCRRGSFWKMPLFESLPSVFLDCLPGRRSFAPGNWVFRRGDRAMMGCSRAKITSLRSFKVRVCVQVYDTLRHAVGTMYRSEGPQVFYKGLAPTLIAIFPYAGLQFSCYSSLKHLYKWAMPAEGKKNENLQNLLCGSGAGVISKTLTYPLDLFKKRLQVGGFEHARAAFGQVHRYKGLRHCAKQVLQKEGALGFFKGLSPSLLKAALSTGFMFFWYEFFCNVFHCMNRTASQR</sequence>
<comment type="subcellular location">
    <subcellularLocation>
        <location evidence="1">Membrane</location>
        <topology evidence="1">Multi-pass membrane protein</topology>
    </subcellularLocation>
</comment>
<name>A0A8C9M1U2_9PRIM</name>
<accession>A0A8C9M1U2</accession>
<keyword evidence="8" id="KW-0732">Signal</keyword>
<evidence type="ECO:0000256" key="2">
    <source>
        <dbReference type="ARBA" id="ARBA00006375"/>
    </source>
</evidence>
<evidence type="ECO:0000313" key="10">
    <source>
        <dbReference type="Proteomes" id="UP000694416"/>
    </source>
</evidence>
<protein>
    <submittedName>
        <fullName evidence="9">Solute carrier family 25 member 19</fullName>
    </submittedName>
</protein>
<evidence type="ECO:0000256" key="6">
    <source>
        <dbReference type="PROSITE-ProRule" id="PRU00282"/>
    </source>
</evidence>
<keyword evidence="7" id="KW-0813">Transport</keyword>
<dbReference type="Pfam" id="PF00153">
    <property type="entry name" value="Mito_carr"/>
    <property type="match status" value="2"/>
</dbReference>
<dbReference type="Ensembl" id="ENSPTET00000058216.1">
    <property type="protein sequence ID" value="ENSPTEP00000043762.1"/>
    <property type="gene ID" value="ENSPTEG00000039793.1"/>
</dbReference>
<keyword evidence="3 6" id="KW-0812">Transmembrane</keyword>
<evidence type="ECO:0000256" key="4">
    <source>
        <dbReference type="ARBA" id="ARBA00022737"/>
    </source>
</evidence>
<feature type="signal peptide" evidence="8">
    <location>
        <begin position="1"/>
        <end position="22"/>
    </location>
</feature>
<dbReference type="SUPFAM" id="SSF103506">
    <property type="entry name" value="Mitochondrial carrier"/>
    <property type="match status" value="1"/>
</dbReference>
<feature type="repeat" description="Solcar" evidence="6">
    <location>
        <begin position="142"/>
        <end position="222"/>
    </location>
</feature>
<keyword evidence="5 6" id="KW-0472">Membrane</keyword>
<feature type="chain" id="PRO_5034489281" evidence="8">
    <location>
        <begin position="23"/>
        <end position="340"/>
    </location>
</feature>